<feature type="domain" description="DUF4261" evidence="1">
    <location>
        <begin position="191"/>
        <end position="266"/>
    </location>
</feature>
<dbReference type="Proteomes" id="UP000515240">
    <property type="component" value="Chromosome"/>
</dbReference>
<evidence type="ECO:0000313" key="3">
    <source>
        <dbReference type="Proteomes" id="UP000515240"/>
    </source>
</evidence>
<dbReference type="Pfam" id="PF14080">
    <property type="entry name" value="DUF4261"/>
    <property type="match status" value="1"/>
</dbReference>
<dbReference type="AlphaFoldDB" id="A0A7G5ED79"/>
<dbReference type="EMBL" id="CP058554">
    <property type="protein sequence ID" value="QMV71954.1"/>
    <property type="molecule type" value="Genomic_DNA"/>
</dbReference>
<accession>A0A7G5ED79</accession>
<keyword evidence="3" id="KW-1185">Reference proteome</keyword>
<reference evidence="2 3" key="1">
    <citation type="journal article" date="2020" name="G3 (Bethesda)">
        <title>CeMbio - The Caenorhabditis elegans Microbiome Resource.</title>
        <authorList>
            <person name="Dirksen P."/>
            <person name="Assie A."/>
            <person name="Zimmermann J."/>
            <person name="Zhang F."/>
            <person name="Tietje A.M."/>
            <person name="Marsh S.A."/>
            <person name="Felix M.A."/>
            <person name="Shapira M."/>
            <person name="Kaleta C."/>
            <person name="Schulenburg H."/>
            <person name="Samuel B."/>
        </authorList>
    </citation>
    <scope>NUCLEOTIDE SEQUENCE [LARGE SCALE GENOMIC DNA]</scope>
    <source>
        <strain evidence="2 3">BIGb0172</strain>
    </source>
</reference>
<name>A0A7G5ED79_9BURK</name>
<evidence type="ECO:0000313" key="2">
    <source>
        <dbReference type="EMBL" id="QMV71954.1"/>
    </source>
</evidence>
<dbReference type="KEGG" id="cpis:HS961_03420"/>
<organism evidence="2 3">
    <name type="scientific">Comamonas piscis</name>
    <dbReference type="NCBI Taxonomy" id="1562974"/>
    <lineage>
        <taxon>Bacteria</taxon>
        <taxon>Pseudomonadati</taxon>
        <taxon>Pseudomonadota</taxon>
        <taxon>Betaproteobacteria</taxon>
        <taxon>Burkholderiales</taxon>
        <taxon>Comamonadaceae</taxon>
        <taxon>Comamonas</taxon>
    </lineage>
</organism>
<evidence type="ECO:0000259" key="1">
    <source>
        <dbReference type="Pfam" id="PF14080"/>
    </source>
</evidence>
<dbReference type="InterPro" id="IPR025357">
    <property type="entry name" value="DUF4261"/>
</dbReference>
<sequence>MEPANSEPRMAPDMWAFEALYAQPAMLDGETLRAALAERLGAVDLVADGDTILLALRDYCVDYSDKKGVPSEIAIIRAGEPMDPTDYASALEQTWDWPEKESALAQCQHCVLVSEFMGRGLSVPERLEILQAVMHVLIENGGVTAISQTNAGCLLDPQRYLQAHADGFIYYGVVNVRFFNISNRPGEMLMDSLGGATFGVPDVQLLFSELDPAEVSRFVFNTSVYLVEHGDVIADGHTVAGIDGQSKWACKHLDALVEPERLVLDIDPRPAAEADQAS</sequence>
<proteinExistence type="predicted"/>
<dbReference type="RefSeq" id="WP_182326381.1">
    <property type="nucleotide sequence ID" value="NZ_CP058554.1"/>
</dbReference>
<gene>
    <name evidence="2" type="ORF">HS961_03420</name>
</gene>
<protein>
    <submittedName>
        <fullName evidence="2">DUF4261 domain-containing protein</fullName>
    </submittedName>
</protein>